<evidence type="ECO:0000313" key="2">
    <source>
        <dbReference type="EMBL" id="MCC2222570.1"/>
    </source>
</evidence>
<proteinExistence type="predicted"/>
<accession>A0AAE3E649</accession>
<dbReference type="PANTHER" id="PTHR43404:SF2">
    <property type="entry name" value="LIPOPOLYSACCHARIDE CHOLINEPHOSPHOTRANSFERASE LICD"/>
    <property type="match status" value="1"/>
</dbReference>
<evidence type="ECO:0000259" key="1">
    <source>
        <dbReference type="Pfam" id="PF04991"/>
    </source>
</evidence>
<dbReference type="GO" id="GO:0009100">
    <property type="term" value="P:glycoprotein metabolic process"/>
    <property type="evidence" value="ECO:0007669"/>
    <property type="project" value="UniProtKB-ARBA"/>
</dbReference>
<keyword evidence="3" id="KW-1185">Reference proteome</keyword>
<dbReference type="InterPro" id="IPR007074">
    <property type="entry name" value="LicD/FKTN/FKRP_NTP_transf"/>
</dbReference>
<sequence>MEFDKTTQDALKLIHEGNHIIFREVGRVCEKYHLNYFLDSGNLIGAVREKSDIPWDDDADIAMTRKDFEVFRKVARTELKDGFVYVEPDELNGAFYDFVPRVVMLDSTMRENNAEQKYYGNGIHNHMRTDIFIVDDVSDNMLKHKFCHALLILVYGMCMGRRYKLDLSEYKGASKAVVAILSVIGRIFPVKTLVHWYDAISKMERGQNKKHKRCYYSNCLFPDLGKIYQAKWFDHAVDLEVDGEKFPGPCGYHEALTMLYGDYMTPPPPGDRELVHCDPKFVTLSYSEKGEKNS</sequence>
<reference evidence="2 3" key="1">
    <citation type="submission" date="2021-10" db="EMBL/GenBank/DDBJ databases">
        <title>Anaerobic single-cell dispensing facilitates the cultivation of human gut bacteria.</title>
        <authorList>
            <person name="Afrizal A."/>
        </authorList>
    </citation>
    <scope>NUCLEOTIDE SEQUENCE [LARGE SCALE GENOMIC DNA]</scope>
    <source>
        <strain evidence="2 3">CLA-AA-H224</strain>
    </source>
</reference>
<protein>
    <submittedName>
        <fullName evidence="2">LicD family protein</fullName>
    </submittedName>
</protein>
<dbReference type="Pfam" id="PF04991">
    <property type="entry name" value="LicD"/>
    <property type="match status" value="1"/>
</dbReference>
<dbReference type="AlphaFoldDB" id="A0AAE3E649"/>
<gene>
    <name evidence="2" type="ORF">LKD48_13180</name>
</gene>
<evidence type="ECO:0000313" key="3">
    <source>
        <dbReference type="Proteomes" id="UP001198200"/>
    </source>
</evidence>
<dbReference type="PANTHER" id="PTHR43404">
    <property type="entry name" value="LIPOPOLYSACCHARIDE CHOLINEPHOSPHOTRANSFERASE LICD"/>
    <property type="match status" value="1"/>
</dbReference>
<dbReference type="InterPro" id="IPR052942">
    <property type="entry name" value="LPS_cholinephosphotransferase"/>
</dbReference>
<dbReference type="Proteomes" id="UP001198200">
    <property type="component" value="Unassembled WGS sequence"/>
</dbReference>
<dbReference type="RefSeq" id="WP_066560336.1">
    <property type="nucleotide sequence ID" value="NZ_JAJEQN010000040.1"/>
</dbReference>
<dbReference type="EMBL" id="JAJEQN010000040">
    <property type="protein sequence ID" value="MCC2222570.1"/>
    <property type="molecule type" value="Genomic_DNA"/>
</dbReference>
<comment type="caution">
    <text evidence="2">The sequence shown here is derived from an EMBL/GenBank/DDBJ whole genome shotgun (WGS) entry which is preliminary data.</text>
</comment>
<organism evidence="2 3">
    <name type="scientific">Anthropogastromicrobium aceti</name>
    <dbReference type="NCBI Taxonomy" id="2981768"/>
    <lineage>
        <taxon>Bacteria</taxon>
        <taxon>Bacillati</taxon>
        <taxon>Bacillota</taxon>
        <taxon>Clostridia</taxon>
        <taxon>Lachnospirales</taxon>
        <taxon>Lachnospiraceae</taxon>
        <taxon>Anthropogastromicrobium</taxon>
    </lineage>
</organism>
<feature type="domain" description="LicD/FKTN/FKRP nucleotidyltransferase" evidence="1">
    <location>
        <begin position="29"/>
        <end position="261"/>
    </location>
</feature>
<name>A0AAE3E649_9FIRM</name>